<dbReference type="Pfam" id="PF13966">
    <property type="entry name" value="zf-RVT"/>
    <property type="match status" value="1"/>
</dbReference>
<evidence type="ECO:0000313" key="3">
    <source>
        <dbReference type="Proteomes" id="UP000593573"/>
    </source>
</evidence>
<feature type="domain" description="Reverse transcriptase zinc-binding" evidence="1">
    <location>
        <begin position="9"/>
        <end position="66"/>
    </location>
</feature>
<organism evidence="2 3">
    <name type="scientific">Gossypium klotzschianum</name>
    <dbReference type="NCBI Taxonomy" id="34286"/>
    <lineage>
        <taxon>Eukaryota</taxon>
        <taxon>Viridiplantae</taxon>
        <taxon>Streptophyta</taxon>
        <taxon>Embryophyta</taxon>
        <taxon>Tracheophyta</taxon>
        <taxon>Spermatophyta</taxon>
        <taxon>Magnoliopsida</taxon>
        <taxon>eudicotyledons</taxon>
        <taxon>Gunneridae</taxon>
        <taxon>Pentapetalae</taxon>
        <taxon>rosids</taxon>
        <taxon>malvids</taxon>
        <taxon>Malvales</taxon>
        <taxon>Malvaceae</taxon>
        <taxon>Malvoideae</taxon>
        <taxon>Gossypium</taxon>
    </lineage>
</organism>
<dbReference type="InterPro" id="IPR026960">
    <property type="entry name" value="RVT-Znf"/>
</dbReference>
<accession>A0A7J8UI13</accession>
<dbReference type="Proteomes" id="UP000593573">
    <property type="component" value="Unassembled WGS sequence"/>
</dbReference>
<sequence length="161" mass="18144">MGASLTGSFSLKNAYGKIREGTLNSKEPIWELPWKFKGPHQICFFIWLALKQRFLTNTERVRRGVGTISSLIVGQGNTFQLQKYRLRRFKVLLLAHALIKVGCVLVRMVQLGKMKEELWGILDQLKLISDGRVERLLIQKDSLEAATTIQDGSAGISNSTL</sequence>
<gene>
    <name evidence="2" type="ORF">Goklo_017414</name>
</gene>
<name>A0A7J8UI13_9ROSI</name>
<proteinExistence type="predicted"/>
<feature type="non-terminal residue" evidence="2">
    <location>
        <position position="1"/>
    </location>
</feature>
<reference evidence="2 3" key="1">
    <citation type="journal article" date="2019" name="Genome Biol. Evol.">
        <title>Insights into the evolution of the New World diploid cottons (Gossypium, subgenus Houzingenia) based on genome sequencing.</title>
        <authorList>
            <person name="Grover C.E."/>
            <person name="Arick M.A. 2nd"/>
            <person name="Thrash A."/>
            <person name="Conover J.L."/>
            <person name="Sanders W.S."/>
            <person name="Peterson D.G."/>
            <person name="Frelichowski J.E."/>
            <person name="Scheffler J.A."/>
            <person name="Scheffler B.E."/>
            <person name="Wendel J.F."/>
        </authorList>
    </citation>
    <scope>NUCLEOTIDE SEQUENCE [LARGE SCALE GENOMIC DNA]</scope>
    <source>
        <strain evidence="2">57</strain>
        <tissue evidence="2">Leaf</tissue>
    </source>
</reference>
<evidence type="ECO:0000313" key="2">
    <source>
        <dbReference type="EMBL" id="MBA0649904.1"/>
    </source>
</evidence>
<keyword evidence="3" id="KW-1185">Reference proteome</keyword>
<protein>
    <recommendedName>
        <fullName evidence="1">Reverse transcriptase zinc-binding domain-containing protein</fullName>
    </recommendedName>
</protein>
<evidence type="ECO:0000259" key="1">
    <source>
        <dbReference type="Pfam" id="PF13966"/>
    </source>
</evidence>
<dbReference type="EMBL" id="JABFAB010000006">
    <property type="protein sequence ID" value="MBA0649904.1"/>
    <property type="molecule type" value="Genomic_DNA"/>
</dbReference>
<dbReference type="AlphaFoldDB" id="A0A7J8UI13"/>
<comment type="caution">
    <text evidence="2">The sequence shown here is derived from an EMBL/GenBank/DDBJ whole genome shotgun (WGS) entry which is preliminary data.</text>
</comment>